<feature type="transmembrane region" description="Helical" evidence="1">
    <location>
        <begin position="436"/>
        <end position="454"/>
    </location>
</feature>
<organism evidence="2 3">
    <name type="scientific">Hypericibacter adhaerens</name>
    <dbReference type="NCBI Taxonomy" id="2602016"/>
    <lineage>
        <taxon>Bacteria</taxon>
        <taxon>Pseudomonadati</taxon>
        <taxon>Pseudomonadota</taxon>
        <taxon>Alphaproteobacteria</taxon>
        <taxon>Rhodospirillales</taxon>
        <taxon>Dongiaceae</taxon>
        <taxon>Hypericibacter</taxon>
    </lineage>
</organism>
<dbReference type="PANTHER" id="PTHR30092:SF0">
    <property type="entry name" value="INNER MEMBRANE PROTEIN CRED"/>
    <property type="match status" value="1"/>
</dbReference>
<dbReference type="EMBL" id="CP042582">
    <property type="protein sequence ID" value="QEX23347.1"/>
    <property type="molecule type" value="Genomic_DNA"/>
</dbReference>
<accession>A0A5J6N1I0</accession>
<name>A0A5J6N1I0_9PROT</name>
<dbReference type="AlphaFoldDB" id="A0A5J6N1I0"/>
<keyword evidence="1" id="KW-1133">Transmembrane helix</keyword>
<evidence type="ECO:0000313" key="2">
    <source>
        <dbReference type="EMBL" id="QEX23347.1"/>
    </source>
</evidence>
<feature type="transmembrane region" description="Helical" evidence="1">
    <location>
        <begin position="412"/>
        <end position="430"/>
    </location>
</feature>
<reference evidence="2 3" key="1">
    <citation type="submission" date="2019-08" db="EMBL/GenBank/DDBJ databases">
        <title>Hyperibacter terrae gen. nov., sp. nov. and Hyperibacter viscosus sp. nov., two new members in the family Rhodospirillaceae isolated from the rhizosphere of Hypericum perforatum.</title>
        <authorList>
            <person name="Noviana Z."/>
        </authorList>
    </citation>
    <scope>NUCLEOTIDE SEQUENCE [LARGE SCALE GENOMIC DNA]</scope>
    <source>
        <strain evidence="2 3">R5959</strain>
    </source>
</reference>
<keyword evidence="1" id="KW-0472">Membrane</keyword>
<sequence length="486" mass="51603">MTDTAPRLPGLSGWLGRLAFNLHIAGIVAIALLLLIPLSMVRDLINERSYRQQEVQSGIAAEWGGAQTLVGPILKVPYRVKPAPNQPERLSAAFYLPQTLDATLSFTHEMRYRAVFEVPVYRAHGTLAGSFPPAASLPVPADATAMLWDQAVLLMGVGDLAGIDSDPALTWRGQPAAFAPGSAAPAIPGMQAPLPPLTMTDSEPMSFSIDLAVRGTDRLLLVPVGAASTLSLTGDWPHPGFLGTLPGQREVTKTGFTASWSLSYLARGFPQHWTEATEAQPATAPSGYDSAGYSPGYDDRNGVASAMMASSVGMTLVQPVDFYHVSERAAKFGFLFVAAMFGTVFVIELASGRRVHVVQYLLIGAAIALFFCLLLALSEVIGFTPAYLLAALMTTGLIGAYLAHIAGSRRRGLIGAGVLAGLYGYLYVLLQLEDMSLLAGSLGLFAALAAFMWFTRHVDWFRLAPSAAAELTGGEAHAKPETPMPG</sequence>
<keyword evidence="3" id="KW-1185">Reference proteome</keyword>
<dbReference type="RefSeq" id="WP_191909057.1">
    <property type="nucleotide sequence ID" value="NZ_CP042582.1"/>
</dbReference>
<evidence type="ECO:0000313" key="3">
    <source>
        <dbReference type="Proteomes" id="UP000325797"/>
    </source>
</evidence>
<dbReference type="KEGG" id="hadh:FRZ61_32850"/>
<evidence type="ECO:0000256" key="1">
    <source>
        <dbReference type="SAM" id="Phobius"/>
    </source>
</evidence>
<dbReference type="Pfam" id="PF06123">
    <property type="entry name" value="CreD"/>
    <property type="match status" value="1"/>
</dbReference>
<dbReference type="Proteomes" id="UP000325797">
    <property type="component" value="Chromosome"/>
</dbReference>
<dbReference type="InterPro" id="IPR010364">
    <property type="entry name" value="Uncharacterised_IM_CreD"/>
</dbReference>
<proteinExistence type="predicted"/>
<feature type="transmembrane region" description="Helical" evidence="1">
    <location>
        <begin position="383"/>
        <end position="403"/>
    </location>
</feature>
<dbReference type="PANTHER" id="PTHR30092">
    <property type="entry name" value="INNER MEMBRANE PROTEIN CRED"/>
    <property type="match status" value="1"/>
</dbReference>
<gene>
    <name evidence="2" type="primary">creD</name>
    <name evidence="2" type="ORF">FRZ61_32850</name>
</gene>
<dbReference type="GO" id="GO:0005886">
    <property type="term" value="C:plasma membrane"/>
    <property type="evidence" value="ECO:0007669"/>
    <property type="project" value="TreeGrafter"/>
</dbReference>
<dbReference type="PIRSF" id="PIRSF004548">
    <property type="entry name" value="CreD"/>
    <property type="match status" value="1"/>
</dbReference>
<keyword evidence="1" id="KW-0812">Transmembrane</keyword>
<dbReference type="NCBIfam" id="NF008712">
    <property type="entry name" value="PRK11715.1-1"/>
    <property type="match status" value="1"/>
</dbReference>
<feature type="transmembrane region" description="Helical" evidence="1">
    <location>
        <begin position="20"/>
        <end position="41"/>
    </location>
</feature>
<protein>
    <submittedName>
        <fullName evidence="2">Cell envelope integrity protein CreD</fullName>
    </submittedName>
</protein>
<feature type="transmembrane region" description="Helical" evidence="1">
    <location>
        <begin position="332"/>
        <end position="350"/>
    </location>
</feature>
<feature type="transmembrane region" description="Helical" evidence="1">
    <location>
        <begin position="357"/>
        <end position="377"/>
    </location>
</feature>